<accession>A0A085MVA0</accession>
<name>A0A085MVA0_9BILA</name>
<dbReference type="EMBL" id="KL367634">
    <property type="protein sequence ID" value="KFD61146.1"/>
    <property type="molecule type" value="Genomic_DNA"/>
</dbReference>
<dbReference type="Proteomes" id="UP000030758">
    <property type="component" value="Unassembled WGS sequence"/>
</dbReference>
<reference evidence="1" key="1">
    <citation type="journal article" date="2014" name="Nat. Genet.">
        <title>Genome and transcriptome of the porcine whipworm Trichuris suis.</title>
        <authorList>
            <person name="Jex A.R."/>
            <person name="Nejsum P."/>
            <person name="Schwarz E.M."/>
            <person name="Hu L."/>
            <person name="Young N.D."/>
            <person name="Hall R.S."/>
            <person name="Korhonen P.K."/>
            <person name="Liao S."/>
            <person name="Thamsborg S."/>
            <person name="Xia J."/>
            <person name="Xu P."/>
            <person name="Wang S."/>
            <person name="Scheerlinck J.P."/>
            <person name="Hofmann A."/>
            <person name="Sternberg P.W."/>
            <person name="Wang J."/>
            <person name="Gasser R.B."/>
        </authorList>
    </citation>
    <scope>NUCLEOTIDE SEQUENCE [LARGE SCALE GENOMIC DNA]</scope>
    <source>
        <strain evidence="1">DCEP-RM93F</strain>
    </source>
</reference>
<dbReference type="AlphaFoldDB" id="A0A085MVA0"/>
<proteinExistence type="predicted"/>
<evidence type="ECO:0000313" key="1">
    <source>
        <dbReference type="EMBL" id="KFD61146.1"/>
    </source>
</evidence>
<organism evidence="1">
    <name type="scientific">Trichuris suis</name>
    <name type="common">pig whipworm</name>
    <dbReference type="NCBI Taxonomy" id="68888"/>
    <lineage>
        <taxon>Eukaryota</taxon>
        <taxon>Metazoa</taxon>
        <taxon>Ecdysozoa</taxon>
        <taxon>Nematoda</taxon>
        <taxon>Enoplea</taxon>
        <taxon>Dorylaimia</taxon>
        <taxon>Trichinellida</taxon>
        <taxon>Trichuridae</taxon>
        <taxon>Trichuris</taxon>
    </lineage>
</organism>
<protein>
    <submittedName>
        <fullName evidence="1">Uncharacterized protein</fullName>
    </submittedName>
</protein>
<gene>
    <name evidence="1" type="ORF">M514_26689</name>
</gene>
<sequence length="212" mass="23808">METSVLAKGLNFVPTLKAAPLLDIIASVESSLRPYIPAQKAAEIRGAFLDTLTQQNIKAVSNITVEERTTLKSLRQKTEIVITKADKGNVVGEVYTAIQEDHTENVRKTLRSLLEYFEHETHDIEISKIRNHIYYMSSTQCPELYGLLKIHKTEVPLKPVVSSIKSVTARLTSYLKTIIRPLRGSRTSAVKNSKEFCAEIKSLQYTSTKDQS</sequence>